<evidence type="ECO:0000256" key="1">
    <source>
        <dbReference type="ARBA" id="ARBA00004613"/>
    </source>
</evidence>
<keyword evidence="6 12" id="KW-0378">Hydrolase</keyword>
<keyword evidence="13" id="KW-1185">Reference proteome</keyword>
<evidence type="ECO:0000313" key="13">
    <source>
        <dbReference type="Proteomes" id="UP000756346"/>
    </source>
</evidence>
<keyword evidence="4" id="KW-0858">Xylan degradation</keyword>
<evidence type="ECO:0000256" key="11">
    <source>
        <dbReference type="SAM" id="SignalP"/>
    </source>
</evidence>
<comment type="subcellular location">
    <subcellularLocation>
        <location evidence="1">Secreted</location>
    </subcellularLocation>
</comment>
<keyword evidence="3" id="KW-0964">Secreted</keyword>
<keyword evidence="8" id="KW-0624">Polysaccharide degradation</keyword>
<organism evidence="12 13">
    <name type="scientific">Microdochium trichocladiopsis</name>
    <dbReference type="NCBI Taxonomy" id="1682393"/>
    <lineage>
        <taxon>Eukaryota</taxon>
        <taxon>Fungi</taxon>
        <taxon>Dikarya</taxon>
        <taxon>Ascomycota</taxon>
        <taxon>Pezizomycotina</taxon>
        <taxon>Sordariomycetes</taxon>
        <taxon>Xylariomycetidae</taxon>
        <taxon>Xylariales</taxon>
        <taxon>Microdochiaceae</taxon>
        <taxon>Microdochium</taxon>
    </lineage>
</organism>
<dbReference type="GO" id="GO:0030600">
    <property type="term" value="F:feruloyl esterase activity"/>
    <property type="evidence" value="ECO:0007669"/>
    <property type="project" value="UniProtKB-EC"/>
</dbReference>
<feature type="signal peptide" evidence="11">
    <location>
        <begin position="1"/>
        <end position="16"/>
    </location>
</feature>
<dbReference type="PANTHER" id="PTHR38050">
    <property type="match status" value="1"/>
</dbReference>
<dbReference type="PANTHER" id="PTHR38050:SF2">
    <property type="entry name" value="FERULOYL ESTERASE C-RELATED"/>
    <property type="match status" value="1"/>
</dbReference>
<proteinExistence type="predicted"/>
<sequence length="462" mass="50326">MLLLRALLACAGLVAALPAPDVPSLQPRAAPTPPKIKGSPGCGKPLATKLDTFLYKNITLDDKVAPNRRYAYWLPPGYNPDTPAPVIFAFHGGYQSAFKQHNLDHFTEPDFNDGKHIIIYPEAWISPLFGPDGRIWQISPVIADLGVDDIKYTLAVLDQVRDDFCINDRRVYSAGMSQGGGFTNMLACDPVASTRFAAFAPVAGSYFYRSHGKNAKPKCYFKKDPLVCNPGRKGIPIMATHGGNDITIPYGGGYLEKHDACFPDLDYWLALWAHRNGLDNADIRVVATNWDNKTVPGRKLLGSDAQRQVYGLNDDPRGLVTMIHSGSRVPHNWPRTFRDDEIGGGEATFNVSSIIFEFFSRFELPSDDTAEDVLDGAHGAASVGEHEDMVVSTTSTLQPAATSTAQTQPTIDAQADAHHEQGAKPEIAQPPPPPTQSWTTGRVWPTLVHVVVEAIGSLFGLP</sequence>
<evidence type="ECO:0000256" key="3">
    <source>
        <dbReference type="ARBA" id="ARBA00022525"/>
    </source>
</evidence>
<evidence type="ECO:0000256" key="2">
    <source>
        <dbReference type="ARBA" id="ARBA00013091"/>
    </source>
</evidence>
<evidence type="ECO:0000256" key="6">
    <source>
        <dbReference type="ARBA" id="ARBA00022801"/>
    </source>
</evidence>
<protein>
    <recommendedName>
        <fullName evidence="2">feruloyl esterase</fullName>
        <ecNumber evidence="2">3.1.1.73</ecNumber>
    </recommendedName>
</protein>
<feature type="region of interest" description="Disordered" evidence="10">
    <location>
        <begin position="396"/>
        <end position="437"/>
    </location>
</feature>
<dbReference type="EMBL" id="JAGTJQ010000003">
    <property type="protein sequence ID" value="KAH7034561.1"/>
    <property type="molecule type" value="Genomic_DNA"/>
</dbReference>
<feature type="compositionally biased region" description="Low complexity" evidence="10">
    <location>
        <begin position="396"/>
        <end position="410"/>
    </location>
</feature>
<dbReference type="AlphaFoldDB" id="A0A9P9BW00"/>
<reference evidence="12" key="1">
    <citation type="journal article" date="2021" name="Nat. Commun.">
        <title>Genetic determinants of endophytism in the Arabidopsis root mycobiome.</title>
        <authorList>
            <person name="Mesny F."/>
            <person name="Miyauchi S."/>
            <person name="Thiergart T."/>
            <person name="Pickel B."/>
            <person name="Atanasova L."/>
            <person name="Karlsson M."/>
            <person name="Huettel B."/>
            <person name="Barry K.W."/>
            <person name="Haridas S."/>
            <person name="Chen C."/>
            <person name="Bauer D."/>
            <person name="Andreopoulos W."/>
            <person name="Pangilinan J."/>
            <person name="LaButti K."/>
            <person name="Riley R."/>
            <person name="Lipzen A."/>
            <person name="Clum A."/>
            <person name="Drula E."/>
            <person name="Henrissat B."/>
            <person name="Kohler A."/>
            <person name="Grigoriev I.V."/>
            <person name="Martin F.M."/>
            <person name="Hacquard S."/>
        </authorList>
    </citation>
    <scope>NUCLEOTIDE SEQUENCE</scope>
    <source>
        <strain evidence="12">MPI-CAGE-CH-0230</strain>
    </source>
</reference>
<feature type="chain" id="PRO_5040226491" description="feruloyl esterase" evidence="11">
    <location>
        <begin position="17"/>
        <end position="462"/>
    </location>
</feature>
<dbReference type="SUPFAM" id="SSF53474">
    <property type="entry name" value="alpha/beta-Hydrolases"/>
    <property type="match status" value="1"/>
</dbReference>
<dbReference type="Gene3D" id="3.40.50.1820">
    <property type="entry name" value="alpha/beta hydrolase"/>
    <property type="match status" value="1"/>
</dbReference>
<gene>
    <name evidence="12" type="ORF">B0I36DRAFT_316530</name>
</gene>
<name>A0A9P9BW00_9PEZI</name>
<comment type="caution">
    <text evidence="12">The sequence shown here is derived from an EMBL/GenBank/DDBJ whole genome shotgun (WGS) entry which is preliminary data.</text>
</comment>
<dbReference type="GO" id="GO:0045493">
    <property type="term" value="P:xylan catabolic process"/>
    <property type="evidence" value="ECO:0007669"/>
    <property type="project" value="UniProtKB-KW"/>
</dbReference>
<comment type="catalytic activity">
    <reaction evidence="9">
        <text>feruloyl-polysaccharide + H2O = ferulate + polysaccharide.</text>
        <dbReference type="EC" id="3.1.1.73"/>
    </reaction>
</comment>
<evidence type="ECO:0000256" key="9">
    <source>
        <dbReference type="ARBA" id="ARBA00034075"/>
    </source>
</evidence>
<accession>A0A9P9BW00</accession>
<dbReference type="InterPro" id="IPR029058">
    <property type="entry name" value="AB_hydrolase_fold"/>
</dbReference>
<dbReference type="RefSeq" id="XP_046014654.1">
    <property type="nucleotide sequence ID" value="XM_046153039.1"/>
</dbReference>
<evidence type="ECO:0000256" key="4">
    <source>
        <dbReference type="ARBA" id="ARBA00022651"/>
    </source>
</evidence>
<dbReference type="EC" id="3.1.1.73" evidence="2"/>
<evidence type="ECO:0000256" key="5">
    <source>
        <dbReference type="ARBA" id="ARBA00022729"/>
    </source>
</evidence>
<evidence type="ECO:0000256" key="10">
    <source>
        <dbReference type="SAM" id="MobiDB-lite"/>
    </source>
</evidence>
<evidence type="ECO:0000313" key="12">
    <source>
        <dbReference type="EMBL" id="KAH7034561.1"/>
    </source>
</evidence>
<dbReference type="GO" id="GO:0005576">
    <property type="term" value="C:extracellular region"/>
    <property type="evidence" value="ECO:0007669"/>
    <property type="project" value="UniProtKB-SubCell"/>
</dbReference>
<evidence type="ECO:0000256" key="8">
    <source>
        <dbReference type="ARBA" id="ARBA00023326"/>
    </source>
</evidence>
<dbReference type="OrthoDB" id="424610at2759"/>
<dbReference type="GeneID" id="70182585"/>
<evidence type="ECO:0000256" key="7">
    <source>
        <dbReference type="ARBA" id="ARBA00023277"/>
    </source>
</evidence>
<dbReference type="Proteomes" id="UP000756346">
    <property type="component" value="Unassembled WGS sequence"/>
</dbReference>
<keyword evidence="7" id="KW-0119">Carbohydrate metabolism</keyword>
<keyword evidence="5 11" id="KW-0732">Signal</keyword>
<dbReference type="InterPro" id="IPR043595">
    <property type="entry name" value="FaeB/C/D"/>
</dbReference>